<evidence type="ECO:0000313" key="2">
    <source>
        <dbReference type="Proteomes" id="UP000014540"/>
    </source>
</evidence>
<reference evidence="1" key="1">
    <citation type="submission" date="2013-04" db="EMBL/GenBank/DDBJ databases">
        <authorList>
            <person name="Harkins D.M."/>
            <person name="Durkin A.S."/>
            <person name="Selengut J.D."/>
            <person name="Sanka R."/>
            <person name="DePew J."/>
            <person name="Purushe J."/>
            <person name="Ahmed A."/>
            <person name="van der Linden H."/>
            <person name="Goris M.G.A."/>
            <person name="Hartskeerl R.A."/>
            <person name="Vinetz J.M."/>
            <person name="Sutton G.G."/>
            <person name="Nelson W.C."/>
            <person name="Fouts D.E."/>
        </authorList>
    </citation>
    <scope>NUCLEOTIDE SEQUENCE [LARGE SCALE GENOMIC DNA]</scope>
    <source>
        <strain evidence="1">BUT 6</strain>
    </source>
</reference>
<name>S3W8S9_9LEPT</name>
<dbReference type="AlphaFoldDB" id="S3W8S9"/>
<gene>
    <name evidence="1" type="ORF">LEP1GSC058_1418</name>
</gene>
<dbReference type="STRING" id="1193011.LEP1GSC058_1418"/>
<sequence>MLFRYDWHGKKRPVLANFAYRVYGSRHFPPPRSGLIPE</sequence>
<protein>
    <submittedName>
        <fullName evidence="1">Uncharacterized protein</fullName>
    </submittedName>
</protein>
<organism evidence="1 2">
    <name type="scientific">Leptospira fainei serovar Hurstbridge str. BUT 6</name>
    <dbReference type="NCBI Taxonomy" id="1193011"/>
    <lineage>
        <taxon>Bacteria</taxon>
        <taxon>Pseudomonadati</taxon>
        <taxon>Spirochaetota</taxon>
        <taxon>Spirochaetia</taxon>
        <taxon>Leptospirales</taxon>
        <taxon>Leptospiraceae</taxon>
        <taxon>Leptospira</taxon>
    </lineage>
</organism>
<keyword evidence="2" id="KW-1185">Reference proteome</keyword>
<dbReference type="Proteomes" id="UP000014540">
    <property type="component" value="Unassembled WGS sequence"/>
</dbReference>
<accession>S3W8S9</accession>
<comment type="caution">
    <text evidence="1">The sequence shown here is derived from an EMBL/GenBank/DDBJ whole genome shotgun (WGS) entry which is preliminary data.</text>
</comment>
<dbReference type="EMBL" id="AKWZ02000001">
    <property type="protein sequence ID" value="EPG76432.1"/>
    <property type="molecule type" value="Genomic_DNA"/>
</dbReference>
<proteinExistence type="predicted"/>
<evidence type="ECO:0000313" key="1">
    <source>
        <dbReference type="EMBL" id="EPG76432.1"/>
    </source>
</evidence>